<reference evidence="7 8" key="1">
    <citation type="submission" date="2023-08" db="EMBL/GenBank/DDBJ databases">
        <title>Black Yeasts Isolated from many extreme environments.</title>
        <authorList>
            <person name="Coleine C."/>
            <person name="Stajich J.E."/>
            <person name="Selbmann L."/>
        </authorList>
    </citation>
    <scope>NUCLEOTIDE SEQUENCE [LARGE SCALE GENOMIC DNA]</scope>
    <source>
        <strain evidence="7 8">CCFEE 5910</strain>
    </source>
</reference>
<evidence type="ECO:0000256" key="2">
    <source>
        <dbReference type="ARBA" id="ARBA00022723"/>
    </source>
</evidence>
<evidence type="ECO:0000259" key="6">
    <source>
        <dbReference type="PROSITE" id="PS50255"/>
    </source>
</evidence>
<feature type="compositionally biased region" description="Low complexity" evidence="5">
    <location>
        <begin position="885"/>
        <end position="896"/>
    </location>
</feature>
<feature type="compositionally biased region" description="Low complexity" evidence="5">
    <location>
        <begin position="848"/>
        <end position="867"/>
    </location>
</feature>
<dbReference type="Gene3D" id="3.10.120.10">
    <property type="entry name" value="Cytochrome b5-like heme/steroid binding domain"/>
    <property type="match status" value="1"/>
</dbReference>
<feature type="compositionally biased region" description="Basic and acidic residues" evidence="5">
    <location>
        <begin position="349"/>
        <end position="363"/>
    </location>
</feature>
<dbReference type="PROSITE" id="PS50255">
    <property type="entry name" value="CYTOCHROME_B5_2"/>
    <property type="match status" value="1"/>
</dbReference>
<keyword evidence="4" id="KW-0175">Coiled coil</keyword>
<dbReference type="EMBL" id="JAVRRJ010000002">
    <property type="protein sequence ID" value="KAK5089209.1"/>
    <property type="molecule type" value="Genomic_DNA"/>
</dbReference>
<feature type="compositionally biased region" description="Polar residues" evidence="5">
    <location>
        <begin position="301"/>
        <end position="313"/>
    </location>
</feature>
<feature type="region of interest" description="Disordered" evidence="5">
    <location>
        <begin position="50"/>
        <end position="94"/>
    </location>
</feature>
<accession>A0AAN7T6M4</accession>
<feature type="region of interest" description="Disordered" evidence="5">
    <location>
        <begin position="651"/>
        <end position="679"/>
    </location>
</feature>
<dbReference type="InterPro" id="IPR001199">
    <property type="entry name" value="Cyt_B5-like_heme/steroid-bd"/>
</dbReference>
<dbReference type="PROSITE" id="PS00191">
    <property type="entry name" value="CYTOCHROME_B5_1"/>
    <property type="match status" value="1"/>
</dbReference>
<dbReference type="GO" id="GO:0015631">
    <property type="term" value="F:tubulin binding"/>
    <property type="evidence" value="ECO:0007669"/>
    <property type="project" value="TreeGrafter"/>
</dbReference>
<dbReference type="Pfam" id="PF00173">
    <property type="entry name" value="Cyt-b5"/>
    <property type="match status" value="1"/>
</dbReference>
<evidence type="ECO:0000313" key="7">
    <source>
        <dbReference type="EMBL" id="KAK5089209.1"/>
    </source>
</evidence>
<feature type="region of interest" description="Disordered" evidence="5">
    <location>
        <begin position="1176"/>
        <end position="1197"/>
    </location>
</feature>
<feature type="region of interest" description="Disordered" evidence="5">
    <location>
        <begin position="273"/>
        <end position="316"/>
    </location>
</feature>
<gene>
    <name evidence="7" type="ORF">LTR05_003434</name>
</gene>
<dbReference type="SMART" id="SM01117">
    <property type="entry name" value="Cyt-b5"/>
    <property type="match status" value="1"/>
</dbReference>
<feature type="coiled-coil region" evidence="4">
    <location>
        <begin position="130"/>
        <end position="178"/>
    </location>
</feature>
<dbReference type="InterPro" id="IPR036400">
    <property type="entry name" value="Cyt_B5-like_heme/steroid_sf"/>
</dbReference>
<dbReference type="PANTHER" id="PTHR28190:SF2">
    <property type="entry name" value="MIGRATION PROTEIN, PUTATIVE (AFU_ORTHOLOGUE AFUA_2G07730)-RELATED"/>
    <property type="match status" value="1"/>
</dbReference>
<dbReference type="InterPro" id="IPR024774">
    <property type="entry name" value="PH_dom-Mcp5-type"/>
</dbReference>
<feature type="region of interest" description="Disordered" evidence="5">
    <location>
        <begin position="1126"/>
        <end position="1154"/>
    </location>
</feature>
<feature type="region of interest" description="Disordered" evidence="5">
    <location>
        <begin position="341"/>
        <end position="367"/>
    </location>
</feature>
<keyword evidence="8" id="KW-1185">Reference proteome</keyword>
<dbReference type="InterPro" id="IPR053005">
    <property type="entry name" value="Nuclear_Pos-Cytoskel_Interact"/>
</dbReference>
<evidence type="ECO:0000313" key="8">
    <source>
        <dbReference type="Proteomes" id="UP001309876"/>
    </source>
</evidence>
<dbReference type="GO" id="GO:0005543">
    <property type="term" value="F:phospholipid binding"/>
    <property type="evidence" value="ECO:0007669"/>
    <property type="project" value="InterPro"/>
</dbReference>
<feature type="compositionally biased region" description="Low complexity" evidence="5">
    <location>
        <begin position="823"/>
        <end position="833"/>
    </location>
</feature>
<feature type="compositionally biased region" description="Low complexity" evidence="5">
    <location>
        <begin position="53"/>
        <end position="81"/>
    </location>
</feature>
<dbReference type="PANTHER" id="PTHR28190">
    <property type="entry name" value="NUCLEAR MIGRATION PROTEIN NUM1"/>
    <property type="match status" value="1"/>
</dbReference>
<dbReference type="SUPFAM" id="SSF55856">
    <property type="entry name" value="Cytochrome b5-like heme/steroid binding domain"/>
    <property type="match status" value="1"/>
</dbReference>
<feature type="compositionally biased region" description="Polar residues" evidence="5">
    <location>
        <begin position="798"/>
        <end position="814"/>
    </location>
</feature>
<dbReference type="GO" id="GO:0005739">
    <property type="term" value="C:mitochondrion"/>
    <property type="evidence" value="ECO:0007669"/>
    <property type="project" value="TreeGrafter"/>
</dbReference>
<evidence type="ECO:0000256" key="5">
    <source>
        <dbReference type="SAM" id="MobiDB-lite"/>
    </source>
</evidence>
<name>A0AAN7T6M4_9EURO</name>
<evidence type="ECO:0000256" key="4">
    <source>
        <dbReference type="SAM" id="Coils"/>
    </source>
</evidence>
<keyword evidence="2" id="KW-0479">Metal-binding</keyword>
<proteinExistence type="predicted"/>
<dbReference type="GO" id="GO:0046872">
    <property type="term" value="F:metal ion binding"/>
    <property type="evidence" value="ECO:0007669"/>
    <property type="project" value="UniProtKB-KW"/>
</dbReference>
<comment type="caution">
    <text evidence="7">The sequence shown here is derived from an EMBL/GenBank/DDBJ whole genome shotgun (WGS) entry which is preliminary data.</text>
</comment>
<dbReference type="GO" id="GO:0020037">
    <property type="term" value="F:heme binding"/>
    <property type="evidence" value="ECO:0007669"/>
    <property type="project" value="InterPro"/>
</dbReference>
<feature type="compositionally biased region" description="Basic and acidic residues" evidence="5">
    <location>
        <begin position="438"/>
        <end position="450"/>
    </location>
</feature>
<dbReference type="GO" id="GO:0005938">
    <property type="term" value="C:cell cortex"/>
    <property type="evidence" value="ECO:0007669"/>
    <property type="project" value="InterPro"/>
</dbReference>
<dbReference type="Proteomes" id="UP001309876">
    <property type="component" value="Unassembled WGS sequence"/>
</dbReference>
<keyword evidence="3" id="KW-0408">Iron</keyword>
<protein>
    <recommendedName>
        <fullName evidence="6">Cytochrome b5 heme-binding domain-containing protein</fullName>
    </recommendedName>
</protein>
<evidence type="ECO:0000256" key="1">
    <source>
        <dbReference type="ARBA" id="ARBA00022617"/>
    </source>
</evidence>
<dbReference type="GO" id="GO:0000226">
    <property type="term" value="P:microtubule cytoskeleton organization"/>
    <property type="evidence" value="ECO:0007669"/>
    <property type="project" value="TreeGrafter"/>
</dbReference>
<feature type="compositionally biased region" description="Basic residues" evidence="5">
    <location>
        <begin position="871"/>
        <end position="884"/>
    </location>
</feature>
<dbReference type="InterPro" id="IPR018506">
    <property type="entry name" value="Cyt_B5_heme-BS"/>
</dbReference>
<feature type="region of interest" description="Disordered" evidence="5">
    <location>
        <begin position="427"/>
        <end position="450"/>
    </location>
</feature>
<feature type="compositionally biased region" description="Polar residues" evidence="5">
    <location>
        <begin position="658"/>
        <end position="675"/>
    </location>
</feature>
<keyword evidence="1" id="KW-0349">Heme</keyword>
<sequence length="1490" mass="164724">MVDNRTGLGTVRQAVERFEGRKSCIVDTAIEQFSDGSDAGQVFMAAEGTYALPSPTGTPYRTPSSSRSRQTSRTYEDLSPATTPPPLPSLERNRKIGSNESLNDALDDELPLSDPRRFTPTLHASLVSEILSLRRDVETKSSDIDRLEQSLHDTQVQNQTLNSNLLAATRESRQVKRQMQMLEGGTLSAINEIARERDEAVKDSIEFSNRLDHIQKKSKSHDDDMDRVQQQWQDDKEAWLVEKRNLETKIHIVEGRLKVVLSEVAKVQLIHASDDVSSPRRSQSRTSMLGSPRKRPESIAQRRQSLTSNQSDQYGGRTSVLSFVNSDAANLADELGLEGIDEDYTSQPDDDRRLSPEPVHEVLPRPSSRVSLKARKVLGLPIDLSEFEQVGRVNPSDHLASLIEVDSPTSKTTTKIVYVDSGIQYSRPSSPVQVHTRRSLDTPVPRHRDSVDTARASKRLSAISQVSQDSAQYSVDTSDNAWEDTLRNQPIMVSSACQTIEKLPDLPLTPKPDLSLTTIDETVETREIAIQTDSPLRVFAPIPAVVHKRTDTNQSSLSTELHIPTIAIIPPASRPVTPDEHAVKLPPRTKSASCQVETHILCEYNSKGMQTEDIRIDKRSMIPPHPPMPPPPVPANLPPPSSFIKARGPAFSRRNIPNVPNSSMRRSTPTQNLSLINDDGPLSDMKLEIGRPIRSSSMFAGFEEADEFNDFEDDVFHDDDFFNKPISKFILSRGKIMAAGKDLEDIEESEAAVAAGKRFALEQIRRSEENERDFEVDGDSQIRPFPRGSSKQVKRVPSSRTTSMRRTALISSGTAAHAHQTRSSLSSMGSGDSARPPMPIPVRYSSARVGKSVSDGGRSSRGSSNNSPTRPIRKVHKTSLRKTKSGPALSPAAQAARRAKSRSPPLESRVSIVPDMPNFRMPQQPHETPSISADLATAFGAGAPIPSIAQGPPRSTDQVREHSDTFTAPQTSVVDAIAQTMVGEWMYKYVRRRKSFGKPEKDWDFGKSIEEMSNSASSGVRHKRWVWLAPYERSVLWSSKQPTDNTALLGKSGRKLTIKSVLDVKDDNAMPKGSITGPHFNRSILILTPQRALKFTATTQERHYIWLTALSFLSHSPISMNDLAPLPPMPPEEHLDENTSPAPSLGGSLRRRPIRDSIRIAKGSTARPQFRSYTTDGVTTLSEYERPPTQGQYDPINDAALPPVIRRYHNRNRSNTAPKPTASAFRALLSRDSGAAVAPSVAVEKTPNDRGAQTPSLGMPSRPSSRRGSEASALGRPPLGPPFQTLDMPGQFFDTMLNSSHAASTTMRVDAFMDDHQRNTFGQRGTFGRGAMRNLRLARPSMRNLKDPSTSSWAAHQSSFRDSMSPVETLASPTEVRFSESTRASSEAGGYFRVPHLTHLTTATMSSSDKSYTKSEVAKHNKDKDMLIIVDDSVYDVGEFVNEHPGGAKILKRVAGKDASKQFWKYHNESVLKKYAPKLRVGKVKEEAKL</sequence>
<organism evidence="7 8">
    <name type="scientific">Lithohypha guttulata</name>
    <dbReference type="NCBI Taxonomy" id="1690604"/>
    <lineage>
        <taxon>Eukaryota</taxon>
        <taxon>Fungi</taxon>
        <taxon>Dikarya</taxon>
        <taxon>Ascomycota</taxon>
        <taxon>Pezizomycotina</taxon>
        <taxon>Eurotiomycetes</taxon>
        <taxon>Chaetothyriomycetidae</taxon>
        <taxon>Chaetothyriales</taxon>
        <taxon>Trichomeriaceae</taxon>
        <taxon>Lithohypha</taxon>
    </lineage>
</organism>
<feature type="region of interest" description="Disordered" evidence="5">
    <location>
        <begin position="1238"/>
        <end position="1285"/>
    </location>
</feature>
<feature type="compositionally biased region" description="Polar residues" evidence="5">
    <location>
        <begin position="279"/>
        <end position="289"/>
    </location>
</feature>
<feature type="domain" description="Cytochrome b5 heme-binding" evidence="6">
    <location>
        <begin position="1409"/>
        <end position="1485"/>
    </location>
</feature>
<evidence type="ECO:0000256" key="3">
    <source>
        <dbReference type="ARBA" id="ARBA00023004"/>
    </source>
</evidence>
<dbReference type="GO" id="GO:0032065">
    <property type="term" value="P:maintenance of protein location in cell cortex"/>
    <property type="evidence" value="ECO:0007669"/>
    <property type="project" value="InterPro"/>
</dbReference>
<dbReference type="Pfam" id="PF12814">
    <property type="entry name" value="Mcp5_PH"/>
    <property type="match status" value="1"/>
</dbReference>
<feature type="region of interest" description="Disordered" evidence="5">
    <location>
        <begin position="767"/>
        <end position="912"/>
    </location>
</feature>